<dbReference type="InterPro" id="IPR039481">
    <property type="entry name" value="EXOC2/Sec5_N_dom"/>
</dbReference>
<dbReference type="Proteomes" id="UP001059546">
    <property type="component" value="Chromosome X"/>
</dbReference>
<dbReference type="AlphaFoldDB" id="A0A9Q9C9S2"/>
<dbReference type="EMBL" id="CP075156">
    <property type="protein sequence ID" value="UTX44120.1"/>
    <property type="molecule type" value="Genomic_DNA"/>
</dbReference>
<proteinExistence type="predicted"/>
<accession>A0A9Q9C9S2</accession>
<dbReference type="Pfam" id="PF15469">
    <property type="entry name" value="Sec5"/>
    <property type="match status" value="1"/>
</dbReference>
<evidence type="ECO:0000256" key="1">
    <source>
        <dbReference type="ARBA" id="ARBA00022448"/>
    </source>
</evidence>
<evidence type="ECO:0000313" key="3">
    <source>
        <dbReference type="EMBL" id="UTX44120.1"/>
    </source>
</evidence>
<protein>
    <recommendedName>
        <fullName evidence="2">Exocyst complex component EXOC2/Sec5 N-terminal domain-containing protein</fullName>
    </recommendedName>
</protein>
<sequence length="512" mass="60445">MDTEVYQTKGPGKDFNATDVINKTYANSTEYDLNDALIFLTKVINKTKVKNKQLVKQHFGKFVQCRAVLEEIWIDIKQKGYDKEFTSDLESNIKVIEEKFRAITSGISDDNRGEVSEGRREYYIKKYGLLFNVKSSLRINIHNLERFVDIYRGAMKMYEELKNSAYVQKIWNSIHDERCEFLEILYKNIQRPRCSFHEALYYFDLYFQVCEHKSEHKIMNTLLVNFKENSVKSLELSYLNEQECLKEITRHYLKIMGRVNGKIQIQGTNHYFQCIEKILYGKGLLFAKIWIRKLKQNIKIVQFCTDAKMAYLSYLKNVKTRVIDNEFGKIPAVTIDTFENAMRHLENIFCSFTDITSKEEKSYLKNKALEYVGRCYESVELRKFSDLETVIKSIYGIRHLLGSPESEDVKDLYKMINNYMENHATKVVGVVKEMIERRAPDEQVLMEIVRIIEEMPMEYLRIIKRMRPLLEGRPVVIHYLSNILGTEPPRVSNDLRKKIDGIRDQFEFLLDT</sequence>
<gene>
    <name evidence="3" type="ORF">GPU96_10g19090</name>
</gene>
<name>A0A9Q9C9S2_ENCHE</name>
<evidence type="ECO:0000313" key="4">
    <source>
        <dbReference type="Proteomes" id="UP001059546"/>
    </source>
</evidence>
<reference evidence="3" key="1">
    <citation type="submission" date="2021-05" db="EMBL/GenBank/DDBJ databases">
        <title>Encephalitozoon hellem ATCC 50604 Complete Genome.</title>
        <authorList>
            <person name="Mascarenhas dos Santos A.C."/>
            <person name="Julian A.T."/>
            <person name="Pombert J.-F."/>
        </authorList>
    </citation>
    <scope>NUCLEOTIDE SEQUENCE</scope>
    <source>
        <strain evidence="3">ATCC 50604</strain>
    </source>
</reference>
<feature type="domain" description="Exocyst complex component EXOC2/Sec5 N-terminal" evidence="2">
    <location>
        <begin position="13"/>
        <end position="197"/>
    </location>
</feature>
<organism evidence="3 4">
    <name type="scientific">Encephalitozoon hellem</name>
    <name type="common">Microsporidian parasite</name>
    <dbReference type="NCBI Taxonomy" id="27973"/>
    <lineage>
        <taxon>Eukaryota</taxon>
        <taxon>Fungi</taxon>
        <taxon>Fungi incertae sedis</taxon>
        <taxon>Microsporidia</taxon>
        <taxon>Unikaryonidae</taxon>
        <taxon>Encephalitozoon</taxon>
    </lineage>
</organism>
<evidence type="ECO:0000259" key="2">
    <source>
        <dbReference type="Pfam" id="PF15469"/>
    </source>
</evidence>
<keyword evidence="1" id="KW-0813">Transport</keyword>